<dbReference type="PANTHER" id="PTHR30399">
    <property type="entry name" value="UNCHARACTERIZED PROTEIN YGJP"/>
    <property type="match status" value="1"/>
</dbReference>
<dbReference type="CDD" id="cd07344">
    <property type="entry name" value="M48_yhfN_like"/>
    <property type="match status" value="1"/>
</dbReference>
<dbReference type="Gene3D" id="3.30.2010.10">
    <property type="entry name" value="Metalloproteases ('zincins'), catalytic domain"/>
    <property type="match status" value="1"/>
</dbReference>
<dbReference type="AlphaFoldDB" id="A0A0M6XMW1"/>
<gene>
    <name evidence="2" type="ORF">JAN5088_00120</name>
</gene>
<dbReference type="Proteomes" id="UP000048908">
    <property type="component" value="Unassembled WGS sequence"/>
</dbReference>
<reference evidence="2 3" key="1">
    <citation type="submission" date="2015-07" db="EMBL/GenBank/DDBJ databases">
        <authorList>
            <person name="Noorani M."/>
        </authorList>
    </citation>
    <scope>NUCLEOTIDE SEQUENCE [LARGE SCALE GENOMIC DNA]</scope>
    <source>
        <strain evidence="2 3">CECT 5088</strain>
    </source>
</reference>
<evidence type="ECO:0000313" key="2">
    <source>
        <dbReference type="EMBL" id="CTQ31364.1"/>
    </source>
</evidence>
<dbReference type="STRING" id="282197.SAMN04488517_101297"/>
<dbReference type="InterPro" id="IPR002725">
    <property type="entry name" value="YgjP-like_metallopeptidase"/>
</dbReference>
<dbReference type="PANTHER" id="PTHR30399:SF1">
    <property type="entry name" value="UTP PYROPHOSPHATASE"/>
    <property type="match status" value="1"/>
</dbReference>
<evidence type="ECO:0000313" key="3">
    <source>
        <dbReference type="Proteomes" id="UP000048908"/>
    </source>
</evidence>
<dbReference type="InterPro" id="IPR053136">
    <property type="entry name" value="UTP_pyrophosphatase-like"/>
</dbReference>
<dbReference type="EMBL" id="CXPG01000009">
    <property type="protein sequence ID" value="CTQ31364.1"/>
    <property type="molecule type" value="Genomic_DNA"/>
</dbReference>
<protein>
    <recommendedName>
        <fullName evidence="1">YgjP-like metallopeptidase domain-containing protein</fullName>
    </recommendedName>
</protein>
<dbReference type="OrthoDB" id="9795402at2"/>
<feature type="domain" description="YgjP-like metallopeptidase" evidence="1">
    <location>
        <begin position="24"/>
        <end position="218"/>
    </location>
</feature>
<keyword evidence="3" id="KW-1185">Reference proteome</keyword>
<sequence>MTDTLPVPGAPDLLVLLRRSARARRMSLRVGRSDGLVTLSLPRRMSLADARAFVAQQADWIARHVAAAPAPRRVAIGGTLPLLGREVPVVAGSGRAARFTGEAIAVPDDGHAGARVRALLRTLARTHLSAAVDRHAAVLGRAPARMTLRDTRSRWGSCSSRGDLMFSWRLVMAPLDVLDYVAAHEVAHLAHMDHSARFWAQVAALMPDYTPRRAWLRAEGAALHAVDFGAG</sequence>
<dbReference type="RefSeq" id="WP_143114549.1">
    <property type="nucleotide sequence ID" value="NZ_CXPG01000009.1"/>
</dbReference>
<dbReference type="Pfam" id="PF01863">
    <property type="entry name" value="YgjP-like"/>
    <property type="match status" value="1"/>
</dbReference>
<evidence type="ECO:0000259" key="1">
    <source>
        <dbReference type="Pfam" id="PF01863"/>
    </source>
</evidence>
<proteinExistence type="predicted"/>
<organism evidence="2 3">
    <name type="scientific">Jannaschia rubra</name>
    <dbReference type="NCBI Taxonomy" id="282197"/>
    <lineage>
        <taxon>Bacteria</taxon>
        <taxon>Pseudomonadati</taxon>
        <taxon>Pseudomonadota</taxon>
        <taxon>Alphaproteobacteria</taxon>
        <taxon>Rhodobacterales</taxon>
        <taxon>Roseobacteraceae</taxon>
        <taxon>Jannaschia</taxon>
    </lineage>
</organism>
<accession>A0A0M6XMW1</accession>
<name>A0A0M6XMW1_9RHOB</name>